<evidence type="ECO:0000313" key="2">
    <source>
        <dbReference type="Proteomes" id="UP000238479"/>
    </source>
</evidence>
<dbReference type="Proteomes" id="UP000238479">
    <property type="component" value="Chromosome 1"/>
</dbReference>
<sequence>MRTVLDDWVTTEAVGSQARAILNQGLLQSYMLLLLSWEHCLFLPIHTVAKVDLVTLEGLLAGFKVITHAQQRSSKQFMF</sequence>
<evidence type="ECO:0000313" key="1">
    <source>
        <dbReference type="EMBL" id="PRQ55636.1"/>
    </source>
</evidence>
<dbReference type="EMBL" id="PDCK01000039">
    <property type="protein sequence ID" value="PRQ55636.1"/>
    <property type="molecule type" value="Genomic_DNA"/>
</dbReference>
<gene>
    <name evidence="1" type="ORF">RchiOBHm_Chr1g0326791</name>
</gene>
<reference evidence="1 2" key="1">
    <citation type="journal article" date="2018" name="Nat. Genet.">
        <title>The Rosa genome provides new insights in the design of modern roses.</title>
        <authorList>
            <person name="Bendahmane M."/>
        </authorList>
    </citation>
    <scope>NUCLEOTIDE SEQUENCE [LARGE SCALE GENOMIC DNA]</scope>
    <source>
        <strain evidence="2">cv. Old Blush</strain>
    </source>
</reference>
<protein>
    <submittedName>
        <fullName evidence="1">Uncharacterized protein</fullName>
    </submittedName>
</protein>
<keyword evidence="2" id="KW-1185">Reference proteome</keyword>
<comment type="caution">
    <text evidence="1">The sequence shown here is derived from an EMBL/GenBank/DDBJ whole genome shotgun (WGS) entry which is preliminary data.</text>
</comment>
<accession>A0A2P6SAD6</accession>
<proteinExistence type="predicted"/>
<organism evidence="1 2">
    <name type="scientific">Rosa chinensis</name>
    <name type="common">China rose</name>
    <dbReference type="NCBI Taxonomy" id="74649"/>
    <lineage>
        <taxon>Eukaryota</taxon>
        <taxon>Viridiplantae</taxon>
        <taxon>Streptophyta</taxon>
        <taxon>Embryophyta</taxon>
        <taxon>Tracheophyta</taxon>
        <taxon>Spermatophyta</taxon>
        <taxon>Magnoliopsida</taxon>
        <taxon>eudicotyledons</taxon>
        <taxon>Gunneridae</taxon>
        <taxon>Pentapetalae</taxon>
        <taxon>rosids</taxon>
        <taxon>fabids</taxon>
        <taxon>Rosales</taxon>
        <taxon>Rosaceae</taxon>
        <taxon>Rosoideae</taxon>
        <taxon>Rosoideae incertae sedis</taxon>
        <taxon>Rosa</taxon>
    </lineage>
</organism>
<dbReference type="AlphaFoldDB" id="A0A2P6SAD6"/>
<name>A0A2P6SAD6_ROSCH</name>
<dbReference type="Gramene" id="PRQ55636">
    <property type="protein sequence ID" value="PRQ55636"/>
    <property type="gene ID" value="RchiOBHm_Chr1g0326791"/>
</dbReference>